<name>A0AAW3V3X8_9BURK</name>
<evidence type="ECO:0000313" key="3">
    <source>
        <dbReference type="Proteomes" id="UP000518681"/>
    </source>
</evidence>
<feature type="transmembrane region" description="Helical" evidence="1">
    <location>
        <begin position="257"/>
        <end position="275"/>
    </location>
</feature>
<feature type="transmembrane region" description="Helical" evidence="1">
    <location>
        <begin position="53"/>
        <end position="72"/>
    </location>
</feature>
<organism evidence="2 3">
    <name type="scientific">Paraburkholderia fungorum</name>
    <dbReference type="NCBI Taxonomy" id="134537"/>
    <lineage>
        <taxon>Bacteria</taxon>
        <taxon>Pseudomonadati</taxon>
        <taxon>Pseudomonadota</taxon>
        <taxon>Betaproteobacteria</taxon>
        <taxon>Burkholderiales</taxon>
        <taxon>Burkholderiaceae</taxon>
        <taxon>Paraburkholderia</taxon>
    </lineage>
</organism>
<feature type="transmembrane region" description="Helical" evidence="1">
    <location>
        <begin position="147"/>
        <end position="166"/>
    </location>
</feature>
<feature type="transmembrane region" description="Helical" evidence="1">
    <location>
        <begin position="92"/>
        <end position="110"/>
    </location>
</feature>
<feature type="transmembrane region" description="Helical" evidence="1">
    <location>
        <begin position="209"/>
        <end position="232"/>
    </location>
</feature>
<keyword evidence="1" id="KW-0472">Membrane</keyword>
<dbReference type="Proteomes" id="UP000518681">
    <property type="component" value="Unassembled WGS sequence"/>
</dbReference>
<proteinExistence type="predicted"/>
<dbReference type="RefSeq" id="WP_183800814.1">
    <property type="nucleotide sequence ID" value="NZ_JACIII010000013.1"/>
</dbReference>
<gene>
    <name evidence="2" type="ORF">GGD69_005261</name>
</gene>
<evidence type="ECO:0000256" key="1">
    <source>
        <dbReference type="SAM" id="Phobius"/>
    </source>
</evidence>
<keyword evidence="1" id="KW-1133">Transmembrane helix</keyword>
<evidence type="ECO:0000313" key="2">
    <source>
        <dbReference type="EMBL" id="MBB6204367.1"/>
    </source>
</evidence>
<feature type="transmembrane region" description="Helical" evidence="1">
    <location>
        <begin position="178"/>
        <end position="202"/>
    </location>
</feature>
<comment type="caution">
    <text evidence="2">The sequence shown here is derived from an EMBL/GenBank/DDBJ whole genome shotgun (WGS) entry which is preliminary data.</text>
</comment>
<dbReference type="AlphaFoldDB" id="A0AAW3V3X8"/>
<feature type="transmembrane region" description="Helical" evidence="1">
    <location>
        <begin position="116"/>
        <end position="135"/>
    </location>
</feature>
<dbReference type="EMBL" id="JACIIK010000009">
    <property type="protein sequence ID" value="MBB6204367.1"/>
    <property type="molecule type" value="Genomic_DNA"/>
</dbReference>
<protein>
    <submittedName>
        <fullName evidence="2">Membrane protein</fullName>
    </submittedName>
</protein>
<keyword evidence="1" id="KW-0812">Transmembrane</keyword>
<sequence length="290" mass="32169">MTKAKLALWTGIWLAAAAVTQAHRGLARSFEPVAYLRRLEEGLGPNMPTQFEHIASGMLYFWLGLLLVQGFAMLEGSVRRHYQDRSLPIEQILVWLLSCVAIPVVLHQWANWSPLWILSAALADLSVIAFIAAPARVIDAMRRHPMGMSLFVSLVVWNAFGLSWGFGQHIHHTQTTEIITMQVLASLSGLLVAFLLTSMVILMRRSARYTAIVLNAGMLLGLLMVVAAAVLAPRDPVVFRLPQDVALMAAFNERLNWLNVITFSGLGVFAVCLLGRTRRFLVRSRKASSI</sequence>
<reference evidence="2 3" key="1">
    <citation type="submission" date="2020-08" db="EMBL/GenBank/DDBJ databases">
        <title>Genomic Encyclopedia of Type Strains, Phase IV (KMG-V): Genome sequencing to study the core and pangenomes of soil and plant-associated prokaryotes.</title>
        <authorList>
            <person name="Whitman W."/>
        </authorList>
    </citation>
    <scope>NUCLEOTIDE SEQUENCE [LARGE SCALE GENOMIC DNA]</scope>
    <source>
        <strain evidence="2 3">SEMIA 4013</strain>
    </source>
</reference>
<accession>A0AAW3V3X8</accession>